<proteinExistence type="predicted"/>
<sequence>MNFYNKSGILSDEISALENEYYPKKYQNNN</sequence>
<evidence type="ECO:0000313" key="1">
    <source>
        <dbReference type="EMBL" id="CDW45996.1"/>
    </source>
</evidence>
<reference evidence="1" key="1">
    <citation type="submission" date="2014-05" db="EMBL/GenBank/DDBJ databases">
        <authorList>
            <person name="Chronopoulou M."/>
        </authorList>
    </citation>
    <scope>NUCLEOTIDE SEQUENCE</scope>
    <source>
        <tissue evidence="1">Whole organism</tissue>
    </source>
</reference>
<dbReference type="EMBL" id="HACA01028635">
    <property type="protein sequence ID" value="CDW45996.1"/>
    <property type="molecule type" value="Transcribed_RNA"/>
</dbReference>
<accession>A0A0K2V7T3</accession>
<name>A0A0K2V7T3_LEPSM</name>
<protein>
    <submittedName>
        <fullName evidence="1">Uncharacterized protein</fullName>
    </submittedName>
</protein>
<organism evidence="1">
    <name type="scientific">Lepeophtheirus salmonis</name>
    <name type="common">Salmon louse</name>
    <name type="synonym">Caligus salmonis</name>
    <dbReference type="NCBI Taxonomy" id="72036"/>
    <lineage>
        <taxon>Eukaryota</taxon>
        <taxon>Metazoa</taxon>
        <taxon>Ecdysozoa</taxon>
        <taxon>Arthropoda</taxon>
        <taxon>Crustacea</taxon>
        <taxon>Multicrustacea</taxon>
        <taxon>Hexanauplia</taxon>
        <taxon>Copepoda</taxon>
        <taxon>Siphonostomatoida</taxon>
        <taxon>Caligidae</taxon>
        <taxon>Lepeophtheirus</taxon>
    </lineage>
</organism>
<dbReference type="AlphaFoldDB" id="A0A0K2V7T3"/>